<evidence type="ECO:0000313" key="2">
    <source>
        <dbReference type="EMBL" id="RQH31364.1"/>
    </source>
</evidence>
<name>A0A3N6QHQ5_9CYAN</name>
<reference evidence="2 3" key="1">
    <citation type="journal article" date="2018" name="ACS Chem. Biol.">
        <title>Ketoreductase domain dysfunction expands chemodiversity: malyngamide biosynthesis in the cyanobacterium Okeania hirsuta.</title>
        <authorList>
            <person name="Moss N.A."/>
            <person name="Leao T."/>
            <person name="Rankin M."/>
            <person name="McCullough T.M."/>
            <person name="Qu P."/>
            <person name="Korobeynikov A."/>
            <person name="Smith J.L."/>
            <person name="Gerwick L."/>
            <person name="Gerwick W.H."/>
        </authorList>
    </citation>
    <scope>NUCLEOTIDE SEQUENCE [LARGE SCALE GENOMIC DNA]</scope>
    <source>
        <strain evidence="2 3">PAB10Feb10-1</strain>
    </source>
</reference>
<feature type="domain" description="DUF5678" evidence="1">
    <location>
        <begin position="18"/>
        <end position="44"/>
    </location>
</feature>
<protein>
    <recommendedName>
        <fullName evidence="1">DUF5678 domain-containing protein</fullName>
    </recommendedName>
</protein>
<gene>
    <name evidence="2" type="ORF">D5R40_23170</name>
</gene>
<sequence>MAAILEEDDKWLTENYNKLIQQYPGQMVAINDGKVVAVGREVRDYCATRQNAVLVGKLLINVPHPDDLEPFLI</sequence>
<organism evidence="2 3">
    <name type="scientific">Okeania hirsuta</name>
    <dbReference type="NCBI Taxonomy" id="1458930"/>
    <lineage>
        <taxon>Bacteria</taxon>
        <taxon>Bacillati</taxon>
        <taxon>Cyanobacteriota</taxon>
        <taxon>Cyanophyceae</taxon>
        <taxon>Oscillatoriophycideae</taxon>
        <taxon>Oscillatoriales</taxon>
        <taxon>Microcoleaceae</taxon>
        <taxon>Okeania</taxon>
    </lineage>
</organism>
<proteinExistence type="predicted"/>
<dbReference type="EMBL" id="RCBY01000166">
    <property type="protein sequence ID" value="RQH31364.1"/>
    <property type="molecule type" value="Genomic_DNA"/>
</dbReference>
<evidence type="ECO:0000313" key="3">
    <source>
        <dbReference type="Proteomes" id="UP000269154"/>
    </source>
</evidence>
<accession>A0A3N6QHQ5</accession>
<dbReference type="OrthoDB" id="582766at2"/>
<dbReference type="InterPro" id="IPR043734">
    <property type="entry name" value="DUF5678"/>
</dbReference>
<dbReference type="AlphaFoldDB" id="A0A3N6QHQ5"/>
<dbReference type="RefSeq" id="WP_124146932.1">
    <property type="nucleotide sequence ID" value="NZ_CAWOKI010000207.1"/>
</dbReference>
<keyword evidence="3" id="KW-1185">Reference proteome</keyword>
<evidence type="ECO:0000259" key="1">
    <source>
        <dbReference type="Pfam" id="PF18929"/>
    </source>
</evidence>
<dbReference type="Proteomes" id="UP000269154">
    <property type="component" value="Unassembled WGS sequence"/>
</dbReference>
<dbReference type="Pfam" id="PF18929">
    <property type="entry name" value="DUF5678"/>
    <property type="match status" value="1"/>
</dbReference>
<comment type="caution">
    <text evidence="2">The sequence shown here is derived from an EMBL/GenBank/DDBJ whole genome shotgun (WGS) entry which is preliminary data.</text>
</comment>